<organism evidence="1 2">
    <name type="scientific">Bacillus cereus (strain G9842)</name>
    <dbReference type="NCBI Taxonomy" id="405531"/>
    <lineage>
        <taxon>Bacteria</taxon>
        <taxon>Bacillati</taxon>
        <taxon>Bacillota</taxon>
        <taxon>Bacilli</taxon>
        <taxon>Bacillales</taxon>
        <taxon>Bacillaceae</taxon>
        <taxon>Bacillus</taxon>
        <taxon>Bacillus cereus group</taxon>
    </lineage>
</organism>
<dbReference type="RefSeq" id="WP_000859468.1">
    <property type="nucleotide sequence ID" value="NC_011774.1"/>
</dbReference>
<dbReference type="AlphaFoldDB" id="B7IZR0"/>
<accession>B7IZR0</accession>
<dbReference type="HOGENOM" id="CLU_893245_0_0_9"/>
<name>B7IZR0_BACC2</name>
<dbReference type="Proteomes" id="UP000006744">
    <property type="component" value="Plasmid pG9842_140"/>
</dbReference>
<evidence type="ECO:0000313" key="2">
    <source>
        <dbReference type="Proteomes" id="UP000006744"/>
    </source>
</evidence>
<dbReference type="KEGG" id="bcg:BCG9842_A0067"/>
<sequence>MKTVHKVNKTFFHVLINPLGNGDSYIIESEILNIQNNLVQAKFLFDVFENTTMHYTLELQPSIIHNTPEEAFQFLLSNHFDKLTDGNLWLFATSFRGGVEINFKEMVAMVKSIPGLEQIDLETMLDEIKSKSIEPKEDAQQICDSLKTKQGNTQYNSDSSEQKIYSAAQLLDLPLGEIALGVSGPLKDSCVTKNENGHFMLFDKAFQNTYPLHFGTDVLQSHFVIMQRNKKFKRATLRDALACYKDGGKIKISYKNTERFIKRGDSLYESIFHTIGSEQTIVNNNSIMFSLDELLSAQFYILSE</sequence>
<gene>
    <name evidence="1" type="ordered locus">BCG9842_A0067</name>
</gene>
<dbReference type="EMBL" id="CP001188">
    <property type="protein sequence ID" value="ACK98744.1"/>
    <property type="molecule type" value="Genomic_DNA"/>
</dbReference>
<geneLocation type="plasmid" evidence="1 2">
    <name>pG9842_140</name>
</geneLocation>
<protein>
    <submittedName>
        <fullName evidence="1">Uncharacterized protein</fullName>
    </submittedName>
</protein>
<reference evidence="1 2" key="1">
    <citation type="submission" date="2008-10" db="EMBL/GenBank/DDBJ databases">
        <title>Genome sequence of Bacillus cereus G9842.</title>
        <authorList>
            <person name="Dodson R.J."/>
            <person name="Durkin A.S."/>
            <person name="Rosovitz M.J."/>
            <person name="Rasko D.A."/>
            <person name="Hoffmaster A."/>
            <person name="Ravel J."/>
            <person name="Sutton G."/>
        </authorList>
    </citation>
    <scope>NUCLEOTIDE SEQUENCE [LARGE SCALE GENOMIC DNA]</scope>
    <source>
        <strain evidence="1 2">G9842</strain>
        <plasmid evidence="1 2">pG9842_140</plasmid>
    </source>
</reference>
<proteinExistence type="predicted"/>
<keyword evidence="1" id="KW-0614">Plasmid</keyword>
<evidence type="ECO:0000313" key="1">
    <source>
        <dbReference type="EMBL" id="ACK98744.1"/>
    </source>
</evidence>